<dbReference type="InterPro" id="IPR002117">
    <property type="entry name" value="p53_tumour_suppressor"/>
</dbReference>
<evidence type="ECO:0000256" key="4">
    <source>
        <dbReference type="ARBA" id="ARBA00022723"/>
    </source>
</evidence>
<keyword evidence="8" id="KW-0010">Activator</keyword>
<name>A0A023G2C3_AMBTT</name>
<dbReference type="GO" id="GO:0046872">
    <property type="term" value="F:metal ion binding"/>
    <property type="evidence" value="ECO:0007669"/>
    <property type="project" value="UniProtKB-KW"/>
</dbReference>
<dbReference type="CDD" id="cd08367">
    <property type="entry name" value="P53"/>
    <property type="match status" value="1"/>
</dbReference>
<feature type="region of interest" description="Disordered" evidence="14">
    <location>
        <begin position="128"/>
        <end position="150"/>
    </location>
</feature>
<proteinExistence type="evidence at transcript level"/>
<dbReference type="InterPro" id="IPR008967">
    <property type="entry name" value="p53-like_TF_DNA-bd_sf"/>
</dbReference>
<evidence type="ECO:0000256" key="14">
    <source>
        <dbReference type="SAM" id="MobiDB-lite"/>
    </source>
</evidence>
<reference evidence="17" key="1">
    <citation type="submission" date="2014-03" db="EMBL/GenBank/DDBJ databases">
        <title>The sialotranscriptome of Amblyomma triste, Amblyomma parvum and Amblyomma cajennense ticks, uncovered by 454-based RNA-seq.</title>
        <authorList>
            <person name="Garcia G.R."/>
            <person name="Gardinassi L.G."/>
            <person name="Ribeiro J.M."/>
            <person name="Anatriello E."/>
            <person name="Ferreira B.R."/>
            <person name="Moreira H.N."/>
            <person name="Mafra C."/>
            <person name="Olegario M.M."/>
            <person name="Szabo P.J."/>
            <person name="Miranda-Santos I.K."/>
            <person name="Maruyama S.R."/>
        </authorList>
    </citation>
    <scope>NUCLEOTIDE SEQUENCE</scope>
    <source>
        <strain evidence="17">Mato Grasso do Sul</strain>
        <tissue evidence="17">Salivary glands</tissue>
    </source>
</reference>
<dbReference type="AlphaFoldDB" id="A0A023G2C3"/>
<comment type="subcellular location">
    <subcellularLocation>
        <location evidence="1">Nucleus</location>
    </subcellularLocation>
</comment>
<keyword evidence="7" id="KW-0238">DNA-binding</keyword>
<keyword evidence="6" id="KW-0805">Transcription regulation</keyword>
<feature type="compositionally biased region" description="Polar residues" evidence="14">
    <location>
        <begin position="377"/>
        <end position="391"/>
    </location>
</feature>
<feature type="binding site" evidence="11">
    <location>
        <position position="245"/>
    </location>
    <ligand>
        <name>Zn(2+)</name>
        <dbReference type="ChEBI" id="CHEBI:29105"/>
    </ligand>
</feature>
<evidence type="ECO:0000256" key="6">
    <source>
        <dbReference type="ARBA" id="ARBA00023015"/>
    </source>
</evidence>
<feature type="non-terminal residue" evidence="17">
    <location>
        <position position="1"/>
    </location>
</feature>
<feature type="transmembrane region" description="Helical" evidence="15">
    <location>
        <begin position="6"/>
        <end position="26"/>
    </location>
</feature>
<feature type="cross-link" description="Glycyl lysine isopeptide (Lys-Gly) (interchain with G-Cter in ubiquitin)" evidence="13">
    <location>
        <position position="361"/>
    </location>
</feature>
<dbReference type="Gene3D" id="2.60.40.720">
    <property type="match status" value="1"/>
</dbReference>
<dbReference type="EMBL" id="GBBM01007072">
    <property type="protein sequence ID" value="JAC28346.1"/>
    <property type="molecule type" value="mRNA"/>
</dbReference>
<evidence type="ECO:0000256" key="13">
    <source>
        <dbReference type="PIRSR" id="PIRSR602117-3"/>
    </source>
</evidence>
<feature type="binding site" evidence="11">
    <location>
        <position position="309"/>
    </location>
    <ligand>
        <name>Zn(2+)</name>
        <dbReference type="ChEBI" id="CHEBI:29105"/>
    </ligand>
</feature>
<dbReference type="Pfam" id="PF00870">
    <property type="entry name" value="P53"/>
    <property type="match status" value="1"/>
</dbReference>
<keyword evidence="15" id="KW-0472">Membrane</keyword>
<organism evidence="17">
    <name type="scientific">Amblyomma triste</name>
    <name type="common">Neotropical tick</name>
    <dbReference type="NCBI Taxonomy" id="251400"/>
    <lineage>
        <taxon>Eukaryota</taxon>
        <taxon>Metazoa</taxon>
        <taxon>Ecdysozoa</taxon>
        <taxon>Arthropoda</taxon>
        <taxon>Chelicerata</taxon>
        <taxon>Arachnida</taxon>
        <taxon>Acari</taxon>
        <taxon>Parasitiformes</taxon>
        <taxon>Ixodida</taxon>
        <taxon>Ixodoidea</taxon>
        <taxon>Ixodidae</taxon>
        <taxon>Amblyomminae</taxon>
        <taxon>Amblyomma</taxon>
    </lineage>
</organism>
<dbReference type="PANTHER" id="PTHR11447:SF16">
    <property type="entry name" value="P53 PROTEIN LONG FORM VARIANT 1"/>
    <property type="match status" value="1"/>
</dbReference>
<evidence type="ECO:0000256" key="5">
    <source>
        <dbReference type="ARBA" id="ARBA00022833"/>
    </source>
</evidence>
<evidence type="ECO:0000256" key="7">
    <source>
        <dbReference type="ARBA" id="ARBA00023125"/>
    </source>
</evidence>
<evidence type="ECO:0000256" key="15">
    <source>
        <dbReference type="SAM" id="Phobius"/>
    </source>
</evidence>
<evidence type="ECO:0000256" key="12">
    <source>
        <dbReference type="PIRSR" id="PIRSR602117-2"/>
    </source>
</evidence>
<dbReference type="InterPro" id="IPR012346">
    <property type="entry name" value="p53/RUNT-type_TF_DNA-bd_sf"/>
</dbReference>
<feature type="binding site" evidence="11">
    <location>
        <position position="248"/>
    </location>
    <ligand>
        <name>Zn(2+)</name>
        <dbReference type="ChEBI" id="CHEBI:29105"/>
    </ligand>
</feature>
<dbReference type="PANTHER" id="PTHR11447">
    <property type="entry name" value="CELLULAR TUMOR ANTIGEN P53"/>
    <property type="match status" value="1"/>
</dbReference>
<keyword evidence="4 11" id="KW-0479">Metal-binding</keyword>
<dbReference type="PRINTS" id="PR00386">
    <property type="entry name" value="P53SUPPRESSR"/>
</dbReference>
<keyword evidence="15" id="KW-1133">Transmembrane helix</keyword>
<keyword evidence="10" id="KW-0539">Nucleus</keyword>
<feature type="non-terminal residue" evidence="17">
    <location>
        <position position="503"/>
    </location>
</feature>
<evidence type="ECO:0000256" key="3">
    <source>
        <dbReference type="ARBA" id="ARBA00022703"/>
    </source>
</evidence>
<dbReference type="GO" id="GO:0000981">
    <property type="term" value="F:DNA-binding transcription factor activity, RNA polymerase II-specific"/>
    <property type="evidence" value="ECO:0007669"/>
    <property type="project" value="TreeGrafter"/>
</dbReference>
<comment type="similarity">
    <text evidence="2">Belongs to the p53 family.</text>
</comment>
<dbReference type="InterPro" id="IPR011615">
    <property type="entry name" value="p53_DNA-bd"/>
</dbReference>
<sequence>GSTFNAAVVLLLRCYCVLLLLLLSWLPLQVHLLLRCVPMEGISTDGVLECTPPLVTLSPSSIAELEKAVPSSISKSWNAWNEAWNEYAAPEGAYSVDQYIISGDALDLLESSEHQMVVYNQVDEYHAAEEEPTEQEQQQHTVAPKQEHDSSIECAALPVPSTGALPATSSFDGLYRFDVSCSSQTKSTKSVSFTYDENRRKLFANMNVVCPFHVYVNETPPPGTVVRVMAVYSQPNDAEKVVKRCLVHIAEAEKEKKPGDKAPLDHLITCDHHSVQYCENQAGRHSIVVQYEKPEAQVLYTVYRLRFMCLSSCGTGMNRRPVKLIWTLEHNGSVLGRQGIDLKVCACPGRDRKNEEKMNAKQMDNLIGLISDGHPPANSSSRPSHVSTVTHSRPRPQKRGWVATTTLVSGGPAKAMKIEQQRPAEVEYTIKVPSKRIYTTLKLLRDALMSYKVREPQAFRHALRKITGDRHVLVKSEPKEGAAQANSWSDPFAVTTCHILCCH</sequence>
<protein>
    <submittedName>
        <fullName evidence="17">Putative cellular tumor antigen p53</fullName>
    </submittedName>
</protein>
<keyword evidence="15" id="KW-0812">Transmembrane</keyword>
<feature type="binding site" evidence="11">
    <location>
        <position position="313"/>
    </location>
    <ligand>
        <name>Zn(2+)</name>
        <dbReference type="ChEBI" id="CHEBI:29105"/>
    </ligand>
</feature>
<evidence type="ECO:0000256" key="2">
    <source>
        <dbReference type="ARBA" id="ARBA00006167"/>
    </source>
</evidence>
<dbReference type="GO" id="GO:0006915">
    <property type="term" value="P:apoptotic process"/>
    <property type="evidence" value="ECO:0007669"/>
    <property type="project" value="UniProtKB-KW"/>
</dbReference>
<comment type="cofactor">
    <cofactor evidence="11">
        <name>Zn(2+)</name>
        <dbReference type="ChEBI" id="CHEBI:29105"/>
    </cofactor>
    <text evidence="11">Binds 1 zinc ion per subunit.</text>
</comment>
<dbReference type="GO" id="GO:0000978">
    <property type="term" value="F:RNA polymerase II cis-regulatory region sequence-specific DNA binding"/>
    <property type="evidence" value="ECO:0007669"/>
    <property type="project" value="TreeGrafter"/>
</dbReference>
<accession>A0A023G2C3</accession>
<evidence type="ECO:0000256" key="1">
    <source>
        <dbReference type="ARBA" id="ARBA00004123"/>
    </source>
</evidence>
<evidence type="ECO:0000256" key="10">
    <source>
        <dbReference type="ARBA" id="ARBA00023242"/>
    </source>
</evidence>
<evidence type="ECO:0000256" key="11">
    <source>
        <dbReference type="PIRSR" id="PIRSR602117-1"/>
    </source>
</evidence>
<feature type="site" description="Interaction with DNA" evidence="12">
    <location>
        <position position="189"/>
    </location>
</feature>
<evidence type="ECO:0000256" key="8">
    <source>
        <dbReference type="ARBA" id="ARBA00023159"/>
    </source>
</evidence>
<evidence type="ECO:0000256" key="9">
    <source>
        <dbReference type="ARBA" id="ARBA00023163"/>
    </source>
</evidence>
<evidence type="ECO:0000313" key="17">
    <source>
        <dbReference type="EMBL" id="JAC28346.1"/>
    </source>
</evidence>
<evidence type="ECO:0000259" key="16">
    <source>
        <dbReference type="Pfam" id="PF00870"/>
    </source>
</evidence>
<dbReference type="SUPFAM" id="SSF49417">
    <property type="entry name" value="p53-like transcription factors"/>
    <property type="match status" value="1"/>
</dbReference>
<feature type="region of interest" description="Disordered" evidence="14">
    <location>
        <begin position="370"/>
        <end position="396"/>
    </location>
</feature>
<keyword evidence="3" id="KW-0053">Apoptosis</keyword>
<keyword evidence="9" id="KW-0804">Transcription</keyword>
<keyword evidence="5 11" id="KW-0862">Zinc</keyword>
<feature type="domain" description="p53 DNA-binding" evidence="16">
    <location>
        <begin position="169"/>
        <end position="357"/>
    </location>
</feature>
<dbReference type="GO" id="GO:0005634">
    <property type="term" value="C:nucleus"/>
    <property type="evidence" value="ECO:0007669"/>
    <property type="project" value="UniProtKB-SubCell"/>
</dbReference>